<dbReference type="Proteomes" id="UP001152795">
    <property type="component" value="Unassembled WGS sequence"/>
</dbReference>
<dbReference type="AlphaFoldDB" id="A0A6S7HFH4"/>
<dbReference type="Pfam" id="PF00078">
    <property type="entry name" value="RVT_1"/>
    <property type="match status" value="1"/>
</dbReference>
<protein>
    <submittedName>
        <fullName evidence="1">Uncharacterized protein</fullName>
    </submittedName>
</protein>
<proteinExistence type="predicted"/>
<organism evidence="1 2">
    <name type="scientific">Paramuricea clavata</name>
    <name type="common">Red gorgonian</name>
    <name type="synonym">Violescent sea-whip</name>
    <dbReference type="NCBI Taxonomy" id="317549"/>
    <lineage>
        <taxon>Eukaryota</taxon>
        <taxon>Metazoa</taxon>
        <taxon>Cnidaria</taxon>
        <taxon>Anthozoa</taxon>
        <taxon>Octocorallia</taxon>
        <taxon>Malacalcyonacea</taxon>
        <taxon>Plexauridae</taxon>
        <taxon>Paramuricea</taxon>
    </lineage>
</organism>
<evidence type="ECO:0000313" key="2">
    <source>
        <dbReference type="Proteomes" id="UP001152795"/>
    </source>
</evidence>
<dbReference type="InterPro" id="IPR043502">
    <property type="entry name" value="DNA/RNA_pol_sf"/>
</dbReference>
<accession>A0A6S7HFH4</accession>
<dbReference type="EMBL" id="CACRXK020002403">
    <property type="protein sequence ID" value="CAB3994157.1"/>
    <property type="molecule type" value="Genomic_DNA"/>
</dbReference>
<sequence length="340" mass="38326">MATGKSPGLDGLPAEFYQRFWSLLVTDFVDVINFAYNHGQLFPSQRSGVITLIHKHGDRLDMKNWRPITLLCADYKIVAKAVANRLLSVIAKVTHSDQTCGVLGRNSLERVRLLKDVVFHANQNRKAAAIISLDQEKTFDRVEWEYLSPVLKTMNFGQSFRCSLRLFLIPLLYVLVAGTITSAILPSGRTVKLCQYADDTSVIVITDLALNALFHLFTRYEKASGAKLNVKKCHALLIGTWQSRSNLPIALNWSNVEIIVLGSRISNNNEEQWVSKIKALKTTLSAWNQRALSFRGRALIANMLGLSTLWYLCSVSVLPEAIIQAVNGEFFPFVWRKKRE</sequence>
<evidence type="ECO:0000313" key="1">
    <source>
        <dbReference type="EMBL" id="CAB3994157.1"/>
    </source>
</evidence>
<dbReference type="OrthoDB" id="416119at2759"/>
<comment type="caution">
    <text evidence="1">The sequence shown here is derived from an EMBL/GenBank/DDBJ whole genome shotgun (WGS) entry which is preliminary data.</text>
</comment>
<dbReference type="PANTHER" id="PTHR19446">
    <property type="entry name" value="REVERSE TRANSCRIPTASES"/>
    <property type="match status" value="1"/>
</dbReference>
<dbReference type="CDD" id="cd01650">
    <property type="entry name" value="RT_nLTR_like"/>
    <property type="match status" value="1"/>
</dbReference>
<dbReference type="PROSITE" id="PS50878">
    <property type="entry name" value="RT_POL"/>
    <property type="match status" value="1"/>
</dbReference>
<name>A0A6S7HFH4_PARCT</name>
<dbReference type="SUPFAM" id="SSF56672">
    <property type="entry name" value="DNA/RNA polymerases"/>
    <property type="match status" value="1"/>
</dbReference>
<gene>
    <name evidence="1" type="ORF">PACLA_8A067214</name>
</gene>
<reference evidence="1" key="1">
    <citation type="submission" date="2020-04" db="EMBL/GenBank/DDBJ databases">
        <authorList>
            <person name="Alioto T."/>
            <person name="Alioto T."/>
            <person name="Gomez Garrido J."/>
        </authorList>
    </citation>
    <scope>NUCLEOTIDE SEQUENCE</scope>
    <source>
        <strain evidence="1">A484AB</strain>
    </source>
</reference>
<dbReference type="InterPro" id="IPR000477">
    <property type="entry name" value="RT_dom"/>
</dbReference>
<keyword evidence="2" id="KW-1185">Reference proteome</keyword>